<name>A0A0C3QAV3_9AGAM</name>
<dbReference type="InterPro" id="IPR011009">
    <property type="entry name" value="Kinase-like_dom_sf"/>
</dbReference>
<evidence type="ECO:0000313" key="3">
    <source>
        <dbReference type="EMBL" id="KIO21329.1"/>
    </source>
</evidence>
<dbReference type="Proteomes" id="UP000054248">
    <property type="component" value="Unassembled WGS sequence"/>
</dbReference>
<reference evidence="4" key="2">
    <citation type="submission" date="2015-01" db="EMBL/GenBank/DDBJ databases">
        <title>Evolutionary Origins and Diversification of the Mycorrhizal Mutualists.</title>
        <authorList>
            <consortium name="DOE Joint Genome Institute"/>
            <consortium name="Mycorrhizal Genomics Consortium"/>
            <person name="Kohler A."/>
            <person name="Kuo A."/>
            <person name="Nagy L.G."/>
            <person name="Floudas D."/>
            <person name="Copeland A."/>
            <person name="Barry K.W."/>
            <person name="Cichocki N."/>
            <person name="Veneault-Fourrey C."/>
            <person name="LaButti K."/>
            <person name="Lindquist E.A."/>
            <person name="Lipzen A."/>
            <person name="Lundell T."/>
            <person name="Morin E."/>
            <person name="Murat C."/>
            <person name="Riley R."/>
            <person name="Ohm R."/>
            <person name="Sun H."/>
            <person name="Tunlid A."/>
            <person name="Henrissat B."/>
            <person name="Grigoriev I.V."/>
            <person name="Hibbett D.S."/>
            <person name="Martin F."/>
        </authorList>
    </citation>
    <scope>NUCLEOTIDE SEQUENCE [LARGE SCALE GENOMIC DNA]</scope>
    <source>
        <strain evidence="4">MUT 4182</strain>
    </source>
</reference>
<keyword evidence="4" id="KW-1185">Reference proteome</keyword>
<evidence type="ECO:0000313" key="4">
    <source>
        <dbReference type="Proteomes" id="UP000054248"/>
    </source>
</evidence>
<protein>
    <recommendedName>
        <fullName evidence="2">Protein kinase domain-containing protein</fullName>
    </recommendedName>
</protein>
<feature type="region of interest" description="Disordered" evidence="1">
    <location>
        <begin position="1"/>
        <end position="53"/>
    </location>
</feature>
<evidence type="ECO:0000259" key="2">
    <source>
        <dbReference type="PROSITE" id="PS50011"/>
    </source>
</evidence>
<organism evidence="3 4">
    <name type="scientific">Tulasnella calospora MUT 4182</name>
    <dbReference type="NCBI Taxonomy" id="1051891"/>
    <lineage>
        <taxon>Eukaryota</taxon>
        <taxon>Fungi</taxon>
        <taxon>Dikarya</taxon>
        <taxon>Basidiomycota</taxon>
        <taxon>Agaricomycotina</taxon>
        <taxon>Agaricomycetes</taxon>
        <taxon>Cantharellales</taxon>
        <taxon>Tulasnellaceae</taxon>
        <taxon>Tulasnella</taxon>
    </lineage>
</organism>
<dbReference type="EMBL" id="KN823141">
    <property type="protein sequence ID" value="KIO21329.1"/>
    <property type="molecule type" value="Genomic_DNA"/>
</dbReference>
<dbReference type="SMART" id="SM00220">
    <property type="entry name" value="S_TKc"/>
    <property type="match status" value="1"/>
</dbReference>
<dbReference type="STRING" id="1051891.A0A0C3QAV3"/>
<dbReference type="PROSITE" id="PS00108">
    <property type="entry name" value="PROTEIN_KINASE_ST"/>
    <property type="match status" value="1"/>
</dbReference>
<dbReference type="PROSITE" id="PS50011">
    <property type="entry name" value="PROTEIN_KINASE_DOM"/>
    <property type="match status" value="1"/>
</dbReference>
<dbReference type="SUPFAM" id="SSF56112">
    <property type="entry name" value="Protein kinase-like (PK-like)"/>
    <property type="match status" value="1"/>
</dbReference>
<dbReference type="Gene3D" id="1.10.510.10">
    <property type="entry name" value="Transferase(Phosphotransferase) domain 1"/>
    <property type="match status" value="1"/>
</dbReference>
<dbReference type="PANTHER" id="PTHR44329">
    <property type="entry name" value="SERINE/THREONINE-PROTEIN KINASE TNNI3K-RELATED"/>
    <property type="match status" value="1"/>
</dbReference>
<dbReference type="InterPro" id="IPR008271">
    <property type="entry name" value="Ser/Thr_kinase_AS"/>
</dbReference>
<dbReference type="Pfam" id="PF00069">
    <property type="entry name" value="Pkinase"/>
    <property type="match status" value="1"/>
</dbReference>
<dbReference type="GO" id="GO:0004674">
    <property type="term" value="F:protein serine/threonine kinase activity"/>
    <property type="evidence" value="ECO:0007669"/>
    <property type="project" value="TreeGrafter"/>
</dbReference>
<dbReference type="HOGENOM" id="CLU_000288_7_18_1"/>
<dbReference type="GO" id="GO:0005524">
    <property type="term" value="F:ATP binding"/>
    <property type="evidence" value="ECO:0007669"/>
    <property type="project" value="InterPro"/>
</dbReference>
<evidence type="ECO:0000256" key="1">
    <source>
        <dbReference type="SAM" id="MobiDB-lite"/>
    </source>
</evidence>
<feature type="compositionally biased region" description="Polar residues" evidence="1">
    <location>
        <begin position="32"/>
        <end position="41"/>
    </location>
</feature>
<feature type="domain" description="Protein kinase" evidence="2">
    <location>
        <begin position="72"/>
        <end position="369"/>
    </location>
</feature>
<dbReference type="OrthoDB" id="2521594at2759"/>
<reference evidence="3 4" key="1">
    <citation type="submission" date="2014-04" db="EMBL/GenBank/DDBJ databases">
        <authorList>
            <consortium name="DOE Joint Genome Institute"/>
            <person name="Kuo A."/>
            <person name="Girlanda M."/>
            <person name="Perotto S."/>
            <person name="Kohler A."/>
            <person name="Nagy L.G."/>
            <person name="Floudas D."/>
            <person name="Copeland A."/>
            <person name="Barry K.W."/>
            <person name="Cichocki N."/>
            <person name="Veneault-Fourrey C."/>
            <person name="LaButti K."/>
            <person name="Lindquist E.A."/>
            <person name="Lipzen A."/>
            <person name="Lundell T."/>
            <person name="Morin E."/>
            <person name="Murat C."/>
            <person name="Sun H."/>
            <person name="Tunlid A."/>
            <person name="Henrissat B."/>
            <person name="Grigoriev I.V."/>
            <person name="Hibbett D.S."/>
            <person name="Martin F."/>
            <person name="Nordberg H.P."/>
            <person name="Cantor M.N."/>
            <person name="Hua S.X."/>
        </authorList>
    </citation>
    <scope>NUCLEOTIDE SEQUENCE [LARGE SCALE GENOMIC DNA]</scope>
    <source>
        <strain evidence="3 4">MUT 4182</strain>
    </source>
</reference>
<sequence>MQESISNPKPLQDAGFRHASLVDENAGGANDTGAQQRTSTDATEETIPRKPSARERLDHLSHLRISLDAISFTSSTSHGEGGKATVVQATVRREAGNSEIVAVKKLDYIEGMDVRKFSNEFVHEVEILAGLSHENVVRLIGFIEQLEQGEAWIVLSWHPNGNVRDFLPTGDCEIPERISLIKDTFEGLTYLHSRKPPICHGDLKSLNILVSPSYRAIITDFGSARGLNVLADSVTLEDRDPVTRGNPTEEEATIQIRATGYQLTLTGPAWSLRWASPEVLSGANPNLPSDVWSAGWICWEIMTNEFPFPELNSQTGIVVAVVHGKLPSTRDDAQLSQITRLCSLMTDCWKFDPENRPDVAECRNEVAWMVNCMLMSLRNVLT</sequence>
<gene>
    <name evidence="3" type="ORF">M407DRAFT_29047</name>
</gene>
<proteinExistence type="predicted"/>
<accession>A0A0C3QAV3</accession>
<dbReference type="InterPro" id="IPR051681">
    <property type="entry name" value="Ser/Thr_Kinases-Pseudokinases"/>
</dbReference>
<dbReference type="AlphaFoldDB" id="A0A0C3QAV3"/>
<dbReference type="InterPro" id="IPR000719">
    <property type="entry name" value="Prot_kinase_dom"/>
</dbReference>